<keyword evidence="1" id="KW-0472">Membrane</keyword>
<dbReference type="OrthoDB" id="2992432at2759"/>
<keyword evidence="1" id="KW-0812">Transmembrane</keyword>
<keyword evidence="3" id="KW-1185">Reference proteome</keyword>
<feature type="transmembrane region" description="Helical" evidence="1">
    <location>
        <begin position="57"/>
        <end position="81"/>
    </location>
</feature>
<sequence>MDVPPPDLSQDAKNVIFEQLDLNLNTMILESWLHGLYTGIVIITLWVIFTSKKRLHGTFLCTIIIMLYILLTTSFTMNWVFESHASIEYGNNYYSVFKELTDNVEANYFIDGITGGIGTILVDITIIWHCWVLWDYQWQVVFIPMMCAVVATALPDNMQQKLTGH</sequence>
<reference evidence="3" key="1">
    <citation type="journal article" date="2017" name="Nat. Ecol. Evol.">
        <title>Genome expansion and lineage-specific genetic innovations in the forest pathogenic fungi Armillaria.</title>
        <authorList>
            <person name="Sipos G."/>
            <person name="Prasanna A.N."/>
            <person name="Walter M.C."/>
            <person name="O'Connor E."/>
            <person name="Balint B."/>
            <person name="Krizsan K."/>
            <person name="Kiss B."/>
            <person name="Hess J."/>
            <person name="Varga T."/>
            <person name="Slot J."/>
            <person name="Riley R."/>
            <person name="Boka B."/>
            <person name="Rigling D."/>
            <person name="Barry K."/>
            <person name="Lee J."/>
            <person name="Mihaltcheva S."/>
            <person name="LaButti K."/>
            <person name="Lipzen A."/>
            <person name="Waldron R."/>
            <person name="Moloney N.M."/>
            <person name="Sperisen C."/>
            <person name="Kredics L."/>
            <person name="Vagvoelgyi C."/>
            <person name="Patrignani A."/>
            <person name="Fitzpatrick D."/>
            <person name="Nagy I."/>
            <person name="Doyle S."/>
            <person name="Anderson J.B."/>
            <person name="Grigoriev I.V."/>
            <person name="Gueldener U."/>
            <person name="Muensterkoetter M."/>
            <person name="Nagy L.G."/>
        </authorList>
    </citation>
    <scope>NUCLEOTIDE SEQUENCE [LARGE SCALE GENOMIC DNA]</scope>
    <source>
        <strain evidence="3">Ar21-2</strain>
    </source>
</reference>
<protein>
    <submittedName>
        <fullName evidence="2">Uncharacterized protein</fullName>
    </submittedName>
</protein>
<dbReference type="AlphaFoldDB" id="A0A2H3DZB2"/>
<name>A0A2H3DZB2_ARMGA</name>
<proteinExistence type="predicted"/>
<dbReference type="InParanoid" id="A0A2H3DZB2"/>
<organism evidence="2 3">
    <name type="scientific">Armillaria gallica</name>
    <name type="common">Bulbous honey fungus</name>
    <name type="synonym">Armillaria bulbosa</name>
    <dbReference type="NCBI Taxonomy" id="47427"/>
    <lineage>
        <taxon>Eukaryota</taxon>
        <taxon>Fungi</taxon>
        <taxon>Dikarya</taxon>
        <taxon>Basidiomycota</taxon>
        <taxon>Agaricomycotina</taxon>
        <taxon>Agaricomycetes</taxon>
        <taxon>Agaricomycetidae</taxon>
        <taxon>Agaricales</taxon>
        <taxon>Marasmiineae</taxon>
        <taxon>Physalacriaceae</taxon>
        <taxon>Armillaria</taxon>
    </lineage>
</organism>
<dbReference type="EMBL" id="KZ293651">
    <property type="protein sequence ID" value="PBK96198.1"/>
    <property type="molecule type" value="Genomic_DNA"/>
</dbReference>
<feature type="transmembrane region" description="Helical" evidence="1">
    <location>
        <begin position="136"/>
        <end position="154"/>
    </location>
</feature>
<evidence type="ECO:0000313" key="3">
    <source>
        <dbReference type="Proteomes" id="UP000217790"/>
    </source>
</evidence>
<accession>A0A2H3DZB2</accession>
<gene>
    <name evidence="2" type="ORF">ARMGADRAFT_1028389</name>
</gene>
<evidence type="ECO:0000313" key="2">
    <source>
        <dbReference type="EMBL" id="PBK96198.1"/>
    </source>
</evidence>
<keyword evidence="1" id="KW-1133">Transmembrane helix</keyword>
<feature type="transmembrane region" description="Helical" evidence="1">
    <location>
        <begin position="32"/>
        <end position="50"/>
    </location>
</feature>
<evidence type="ECO:0000256" key="1">
    <source>
        <dbReference type="SAM" id="Phobius"/>
    </source>
</evidence>
<dbReference type="Proteomes" id="UP000217790">
    <property type="component" value="Unassembled WGS sequence"/>
</dbReference>